<dbReference type="RefSeq" id="WP_044457014.1">
    <property type="nucleotide sequence ID" value="NZ_CP010897.2"/>
</dbReference>
<organism evidence="2 3">
    <name type="scientific">Pandoraea vervacti</name>
    <dbReference type="NCBI Taxonomy" id="656178"/>
    <lineage>
        <taxon>Bacteria</taxon>
        <taxon>Pseudomonadati</taxon>
        <taxon>Pseudomonadota</taxon>
        <taxon>Betaproteobacteria</taxon>
        <taxon>Burkholderiales</taxon>
        <taxon>Burkholderiaceae</taxon>
        <taxon>Pandoraea</taxon>
    </lineage>
</organism>
<proteinExistence type="predicted"/>
<dbReference type="EMBL" id="CP010897">
    <property type="protein sequence ID" value="AJP58705.1"/>
    <property type="molecule type" value="Genomic_DNA"/>
</dbReference>
<name>A0ABM5T1Q2_9BURK</name>
<reference evidence="3" key="1">
    <citation type="submission" date="2015-02" db="EMBL/GenBank/DDBJ databases">
        <title>Complete Genome Sequencing of Pandoraea vervacti NS15 sp. nov.</title>
        <authorList>
            <person name="Chan K.-G."/>
        </authorList>
    </citation>
    <scope>NUCLEOTIDE SEQUENCE [LARGE SCALE GENOMIC DNA]</scope>
    <source>
        <strain evidence="3">NS15</strain>
    </source>
</reference>
<protein>
    <recommendedName>
        <fullName evidence="4">ABC-type transport auxiliary lipoprotein component domain-containing protein</fullName>
    </recommendedName>
</protein>
<evidence type="ECO:0008006" key="4">
    <source>
        <dbReference type="Google" id="ProtNLM"/>
    </source>
</evidence>
<evidence type="ECO:0000313" key="2">
    <source>
        <dbReference type="EMBL" id="AJP58705.1"/>
    </source>
</evidence>
<evidence type="ECO:0000313" key="3">
    <source>
        <dbReference type="Proteomes" id="UP000035085"/>
    </source>
</evidence>
<sequence length="234" mass="25637">MRISPRTSVLSCVVATLLLSGCSFAPRLPAQQPLGSGIFDQKPEQSPQAKLRGGPNARLAVMLTRNTGTNTRYILERRVDYEARWTGNAWMQPYGVLLDASFPLSWVANSLKKQFGTVKQISTLAELRSGSFDGLALVDILYEPYAKGISETTSRVTVAFYDAQGRYVGVAGSREYKVDSGFCCWTYAEVIALTRKQQRPLIDALSEFDANLPSVVDRSASPDRTAGKQSVSAK</sequence>
<keyword evidence="1" id="KW-0732">Signal</keyword>
<dbReference type="PROSITE" id="PS51257">
    <property type="entry name" value="PROKAR_LIPOPROTEIN"/>
    <property type="match status" value="1"/>
</dbReference>
<gene>
    <name evidence="2" type="ORF">UC34_20750</name>
</gene>
<feature type="signal peptide" evidence="1">
    <location>
        <begin position="1"/>
        <end position="25"/>
    </location>
</feature>
<feature type="chain" id="PRO_5047081445" description="ABC-type transport auxiliary lipoprotein component domain-containing protein" evidence="1">
    <location>
        <begin position="26"/>
        <end position="234"/>
    </location>
</feature>
<keyword evidence="3" id="KW-1185">Reference proteome</keyword>
<accession>A0ABM5T1Q2</accession>
<evidence type="ECO:0000256" key="1">
    <source>
        <dbReference type="SAM" id="SignalP"/>
    </source>
</evidence>
<dbReference type="Proteomes" id="UP000035085">
    <property type="component" value="Chromosome"/>
</dbReference>